<name>A0A9W7T0D5_9PEZI</name>
<dbReference type="EMBL" id="RIBY02000125">
    <property type="protein sequence ID" value="KAH9845160.1"/>
    <property type="molecule type" value="Genomic_DNA"/>
</dbReference>
<evidence type="ECO:0008006" key="3">
    <source>
        <dbReference type="Google" id="ProtNLM"/>
    </source>
</evidence>
<sequence>MLFCDSSLKSDSFVKIFLGDAVGQQPYLVARSILEDSAEYFRKALQHAPSFGAGELDVLRFPEDDTGAWEVLLYWMLKGSLTALKSLQECCYGDNLYRRGLLVHCWCLGDKYGMDAFQNEIMVHLILVFEDQCIPPAALRDAFENTAPGSRLRKICMEELVLSFNQGGTGSEELELFDGIVGFISEFSTTMQDESLKHSVFRTLCRRKHQPGEACHKARDAWKTYMVGDSPAVHRLEAVINKHYAENDRSRCYRSPL</sequence>
<dbReference type="AlphaFoldDB" id="A0A9W7T0D5"/>
<dbReference type="OrthoDB" id="194443at2759"/>
<protein>
    <recommendedName>
        <fullName evidence="3">BTB domain-containing protein</fullName>
    </recommendedName>
</protein>
<reference evidence="1 2" key="2">
    <citation type="journal article" date="2021" name="Curr. Genet.">
        <title>Genetic response to nitrogen starvation in the aggressive Eucalyptus foliar pathogen Teratosphaeria destructans.</title>
        <authorList>
            <person name="Havenga M."/>
            <person name="Wingfield B.D."/>
            <person name="Wingfield M.J."/>
            <person name="Dreyer L.L."/>
            <person name="Roets F."/>
            <person name="Aylward J."/>
        </authorList>
    </citation>
    <scope>NUCLEOTIDE SEQUENCE [LARGE SCALE GENOMIC DNA]</scope>
    <source>
        <strain evidence="1">CMW44962</strain>
    </source>
</reference>
<dbReference type="Gene3D" id="3.30.710.10">
    <property type="entry name" value="Potassium Channel Kv1.1, Chain A"/>
    <property type="match status" value="1"/>
</dbReference>
<proteinExistence type="predicted"/>
<dbReference type="InterPro" id="IPR011333">
    <property type="entry name" value="SKP1/BTB/POZ_sf"/>
</dbReference>
<accession>A0A9W7T0D5</accession>
<comment type="caution">
    <text evidence="1">The sequence shown here is derived from an EMBL/GenBank/DDBJ whole genome shotgun (WGS) entry which is preliminary data.</text>
</comment>
<keyword evidence="2" id="KW-1185">Reference proteome</keyword>
<organism evidence="1 2">
    <name type="scientific">Teratosphaeria destructans</name>
    <dbReference type="NCBI Taxonomy" id="418781"/>
    <lineage>
        <taxon>Eukaryota</taxon>
        <taxon>Fungi</taxon>
        <taxon>Dikarya</taxon>
        <taxon>Ascomycota</taxon>
        <taxon>Pezizomycotina</taxon>
        <taxon>Dothideomycetes</taxon>
        <taxon>Dothideomycetidae</taxon>
        <taxon>Mycosphaerellales</taxon>
        <taxon>Teratosphaeriaceae</taxon>
        <taxon>Teratosphaeria</taxon>
    </lineage>
</organism>
<gene>
    <name evidence="1" type="ORF">Tdes44962_MAKER06804</name>
</gene>
<dbReference type="Proteomes" id="UP001138500">
    <property type="component" value="Unassembled WGS sequence"/>
</dbReference>
<evidence type="ECO:0000313" key="1">
    <source>
        <dbReference type="EMBL" id="KAH9845160.1"/>
    </source>
</evidence>
<reference evidence="1 2" key="1">
    <citation type="journal article" date="2018" name="IMA Fungus">
        <title>IMA Genome-F 10: Nine draft genome sequences of Claviceps purpurea s.lat., including C. arundinis, C. humidiphila, and C. cf. spartinae, pseudomolecules for the pitch canker pathogen Fusarium circinatum, draft genome of Davidsoniella eucalypti, Grosmannia galeiformis, Quambalaria eucalypti, and Teratosphaeria destructans.</title>
        <authorList>
            <person name="Wingfield B.D."/>
            <person name="Liu M."/>
            <person name="Nguyen H.D."/>
            <person name="Lane F.A."/>
            <person name="Morgan S.W."/>
            <person name="De Vos L."/>
            <person name="Wilken P.M."/>
            <person name="Duong T.A."/>
            <person name="Aylward J."/>
            <person name="Coetzee M.P."/>
            <person name="Dadej K."/>
            <person name="De Beer Z.W."/>
            <person name="Findlay W."/>
            <person name="Havenga M."/>
            <person name="Kolarik M."/>
            <person name="Menzies J.G."/>
            <person name="Naidoo K."/>
            <person name="Pochopski O."/>
            <person name="Shoukouhi P."/>
            <person name="Santana Q.C."/>
            <person name="Seifert K.A."/>
            <person name="Soal N."/>
            <person name="Steenkamp E.T."/>
            <person name="Tatham C.T."/>
            <person name="van der Nest M.A."/>
            <person name="Wingfield M.J."/>
        </authorList>
    </citation>
    <scope>NUCLEOTIDE SEQUENCE [LARGE SCALE GENOMIC DNA]</scope>
    <source>
        <strain evidence="1">CMW44962</strain>
    </source>
</reference>
<evidence type="ECO:0000313" key="2">
    <source>
        <dbReference type="Proteomes" id="UP001138500"/>
    </source>
</evidence>